<dbReference type="RefSeq" id="WP_272742473.1">
    <property type="nucleotide sequence ID" value="NZ_JAQQKW010000012.1"/>
</dbReference>
<dbReference type="PANTHER" id="PTHR12277">
    <property type="entry name" value="ALPHA/BETA HYDROLASE DOMAIN-CONTAINING PROTEIN"/>
    <property type="match status" value="1"/>
</dbReference>
<feature type="domain" description="Serine aminopeptidase S33" evidence="2">
    <location>
        <begin position="70"/>
        <end position="179"/>
    </location>
</feature>
<feature type="signal peptide" evidence="1">
    <location>
        <begin position="1"/>
        <end position="21"/>
    </location>
</feature>
<dbReference type="Pfam" id="PF12146">
    <property type="entry name" value="Hydrolase_4"/>
    <property type="match status" value="1"/>
</dbReference>
<dbReference type="Gene3D" id="3.40.50.1820">
    <property type="entry name" value="alpha/beta hydrolase"/>
    <property type="match status" value="1"/>
</dbReference>
<accession>A0ABT5IHZ5</accession>
<evidence type="ECO:0000313" key="4">
    <source>
        <dbReference type="Proteomes" id="UP001216595"/>
    </source>
</evidence>
<keyword evidence="3" id="KW-0378">Hydrolase</keyword>
<evidence type="ECO:0000259" key="2">
    <source>
        <dbReference type="Pfam" id="PF12146"/>
    </source>
</evidence>
<dbReference type="EMBL" id="JAQQKW010000012">
    <property type="protein sequence ID" value="MDC7695819.1"/>
    <property type="molecule type" value="Genomic_DNA"/>
</dbReference>
<feature type="chain" id="PRO_5045997283" evidence="1">
    <location>
        <begin position="22"/>
        <end position="270"/>
    </location>
</feature>
<name>A0ABT5IHZ5_9CAUL</name>
<reference evidence="3 4" key="1">
    <citation type="submission" date="2023-01" db="EMBL/GenBank/DDBJ databases">
        <title>Novel species of the genus Asticcacaulis isolated from rivers.</title>
        <authorList>
            <person name="Lu H."/>
        </authorList>
    </citation>
    <scope>NUCLEOTIDE SEQUENCE [LARGE SCALE GENOMIC DNA]</scope>
    <source>
        <strain evidence="3 4">DXS10W</strain>
    </source>
</reference>
<dbReference type="SUPFAM" id="SSF53474">
    <property type="entry name" value="alpha/beta-Hydrolases"/>
    <property type="match status" value="1"/>
</dbReference>
<comment type="caution">
    <text evidence="3">The sequence shown here is derived from an EMBL/GenBank/DDBJ whole genome shotgun (WGS) entry which is preliminary data.</text>
</comment>
<evidence type="ECO:0000256" key="1">
    <source>
        <dbReference type="SAM" id="SignalP"/>
    </source>
</evidence>
<sequence>MNPILRAILAVLAVTCLSACAPVVRSYVYLPDPLPASGQWPGEAPREVSVTTADGLNLKGYYYPPREAGKRLIVFFHGNGGNRYTAARYAAPLAAQGDGLLIADYRGYGGNPGTPSETGLRADAAAFIAYGRTLQPGAPVYLFGHSLGGGVALDAATREDIAGVVTLGAFTTLSAMAPAYARPILPDRFDNLKAVTQIKAPLLVIHGTADDVIPFSEGQALSLAASSAHVRVRFIPLTGSDHHPDFTKLAPTVLGQMAQMPTPDWTPYVE</sequence>
<gene>
    <name evidence="3" type="ORF">PQU94_16195</name>
</gene>
<dbReference type="GO" id="GO:0016787">
    <property type="term" value="F:hydrolase activity"/>
    <property type="evidence" value="ECO:0007669"/>
    <property type="project" value="UniProtKB-KW"/>
</dbReference>
<organism evidence="3 4">
    <name type="scientific">Asticcacaulis currens</name>
    <dbReference type="NCBI Taxonomy" id="2984210"/>
    <lineage>
        <taxon>Bacteria</taxon>
        <taxon>Pseudomonadati</taxon>
        <taxon>Pseudomonadota</taxon>
        <taxon>Alphaproteobacteria</taxon>
        <taxon>Caulobacterales</taxon>
        <taxon>Caulobacteraceae</taxon>
        <taxon>Asticcacaulis</taxon>
    </lineage>
</organism>
<proteinExistence type="predicted"/>
<dbReference type="InterPro" id="IPR029058">
    <property type="entry name" value="AB_hydrolase_fold"/>
</dbReference>
<dbReference type="InterPro" id="IPR022742">
    <property type="entry name" value="Hydrolase_4"/>
</dbReference>
<keyword evidence="1" id="KW-0732">Signal</keyword>
<protein>
    <submittedName>
        <fullName evidence="3">Alpha/beta hydrolase</fullName>
    </submittedName>
</protein>
<evidence type="ECO:0000313" key="3">
    <source>
        <dbReference type="EMBL" id="MDC7695819.1"/>
    </source>
</evidence>
<keyword evidence="4" id="KW-1185">Reference proteome</keyword>
<dbReference type="Proteomes" id="UP001216595">
    <property type="component" value="Unassembled WGS sequence"/>
</dbReference>